<dbReference type="OrthoDB" id="5497527at2"/>
<dbReference type="AlphaFoldDB" id="A6GB36"/>
<keyword evidence="3" id="KW-1185">Reference proteome</keyword>
<protein>
    <submittedName>
        <fullName evidence="2">Uncharacterized protein</fullName>
    </submittedName>
</protein>
<dbReference type="SUPFAM" id="SSF52266">
    <property type="entry name" value="SGNH hydrolase"/>
    <property type="match status" value="1"/>
</dbReference>
<dbReference type="InterPro" id="IPR036514">
    <property type="entry name" value="SGNH_hydro_sf"/>
</dbReference>
<dbReference type="GO" id="GO:0016788">
    <property type="term" value="F:hydrolase activity, acting on ester bonds"/>
    <property type="evidence" value="ECO:0007669"/>
    <property type="project" value="UniProtKB-ARBA"/>
</dbReference>
<evidence type="ECO:0000313" key="2">
    <source>
        <dbReference type="EMBL" id="EDM76918.1"/>
    </source>
</evidence>
<feature type="region of interest" description="Disordered" evidence="1">
    <location>
        <begin position="16"/>
        <end position="104"/>
    </location>
</feature>
<dbReference type="EMBL" id="ABCS01000055">
    <property type="protein sequence ID" value="EDM76918.1"/>
    <property type="molecule type" value="Genomic_DNA"/>
</dbReference>
<feature type="compositionally biased region" description="Acidic residues" evidence="1">
    <location>
        <begin position="19"/>
        <end position="96"/>
    </location>
</feature>
<name>A6GB36_9BACT</name>
<sequence>MGASILCGAMTLAACADDAGTDGTDDEAGTEEDTGDDTTEESTDAETGDQGMDEVGTDTDSTEESTEETTDEGTETTDEGTDTTDEGTETTGEEDPYACINEPFVNGPPPGVDYAELELTIGSHCDGSNYQEIEGIERVVFLGDSVTVGTPPAGAGDFYRSIVADELAMKFDLVAPSFLWKQYDPFSGKSILKEDGDFASCSEWGARTDDFIRGGGQLNDCFPADTLDKRTLVITTMGGNDLASIAKDTIDGVEETAIWDEVESMLDYQRQFIDWLLADPDTFPNGVFVVFANVYEFTDGTTDLLSCPFASAAGFDQNPDDPDFLIDIMVYINTEYAQMAKDTGTDVVFMFEGFCGHGYQADNPEGPCYRGPGSETWFDLTCIHPTASGHAALADMMLNVINE</sequence>
<evidence type="ECO:0000256" key="1">
    <source>
        <dbReference type="SAM" id="MobiDB-lite"/>
    </source>
</evidence>
<reference evidence="2 3" key="1">
    <citation type="submission" date="2007-06" db="EMBL/GenBank/DDBJ databases">
        <authorList>
            <person name="Shimkets L."/>
            <person name="Ferriera S."/>
            <person name="Johnson J."/>
            <person name="Kravitz S."/>
            <person name="Beeson K."/>
            <person name="Sutton G."/>
            <person name="Rogers Y.-H."/>
            <person name="Friedman R."/>
            <person name="Frazier M."/>
            <person name="Venter J.C."/>
        </authorList>
    </citation>
    <scope>NUCLEOTIDE SEQUENCE [LARGE SCALE GENOMIC DNA]</scope>
    <source>
        <strain evidence="2 3">SIR-1</strain>
    </source>
</reference>
<organism evidence="2 3">
    <name type="scientific">Plesiocystis pacifica SIR-1</name>
    <dbReference type="NCBI Taxonomy" id="391625"/>
    <lineage>
        <taxon>Bacteria</taxon>
        <taxon>Pseudomonadati</taxon>
        <taxon>Myxococcota</taxon>
        <taxon>Polyangia</taxon>
        <taxon>Nannocystales</taxon>
        <taxon>Nannocystaceae</taxon>
        <taxon>Plesiocystis</taxon>
    </lineage>
</organism>
<proteinExistence type="predicted"/>
<gene>
    <name evidence="2" type="ORF">PPSIR1_37554</name>
</gene>
<accession>A6GB36</accession>
<evidence type="ECO:0000313" key="3">
    <source>
        <dbReference type="Proteomes" id="UP000005801"/>
    </source>
</evidence>
<comment type="caution">
    <text evidence="2">The sequence shown here is derived from an EMBL/GenBank/DDBJ whole genome shotgun (WGS) entry which is preliminary data.</text>
</comment>
<dbReference type="Proteomes" id="UP000005801">
    <property type="component" value="Unassembled WGS sequence"/>
</dbReference>
<dbReference type="RefSeq" id="WP_006973927.1">
    <property type="nucleotide sequence ID" value="NZ_ABCS01000055.1"/>
</dbReference>
<dbReference type="Gene3D" id="3.40.50.1110">
    <property type="entry name" value="SGNH hydrolase"/>
    <property type="match status" value="1"/>
</dbReference>